<dbReference type="Proteomes" id="UP000677244">
    <property type="component" value="Unassembled WGS sequence"/>
</dbReference>
<dbReference type="RefSeq" id="WP_209141929.1">
    <property type="nucleotide sequence ID" value="NZ_JAGHKO010000011.1"/>
</dbReference>
<keyword evidence="3" id="KW-1185">Reference proteome</keyword>
<comment type="caution">
    <text evidence="2">The sequence shown here is derived from an EMBL/GenBank/DDBJ whole genome shotgun (WGS) entry which is preliminary data.</text>
</comment>
<feature type="signal peptide" evidence="1">
    <location>
        <begin position="1"/>
        <end position="20"/>
    </location>
</feature>
<proteinExistence type="predicted"/>
<evidence type="ECO:0000313" key="3">
    <source>
        <dbReference type="Proteomes" id="UP000677244"/>
    </source>
</evidence>
<protein>
    <submittedName>
        <fullName evidence="2">Carboxypeptidase regulatory-like domain-containing protein</fullName>
    </submittedName>
</protein>
<dbReference type="InterPro" id="IPR008969">
    <property type="entry name" value="CarboxyPept-like_regulatory"/>
</dbReference>
<feature type="chain" id="PRO_5047487163" evidence="1">
    <location>
        <begin position="21"/>
        <end position="255"/>
    </location>
</feature>
<accession>A0ABS3Z1H0</accession>
<reference evidence="2 3" key="1">
    <citation type="submission" date="2021-03" db="EMBL/GenBank/DDBJ databases">
        <title>Assistant Professor.</title>
        <authorList>
            <person name="Huq M.A."/>
        </authorList>
    </citation>
    <scope>NUCLEOTIDE SEQUENCE [LARGE SCALE GENOMIC DNA]</scope>
    <source>
        <strain evidence="2 3">MAH-29</strain>
    </source>
</reference>
<evidence type="ECO:0000313" key="2">
    <source>
        <dbReference type="EMBL" id="MBO9203878.1"/>
    </source>
</evidence>
<keyword evidence="1" id="KW-0732">Signal</keyword>
<gene>
    <name evidence="2" type="ORF">J7I42_26575</name>
</gene>
<dbReference type="SUPFAM" id="SSF49464">
    <property type="entry name" value="Carboxypeptidase regulatory domain-like"/>
    <property type="match status" value="1"/>
</dbReference>
<organism evidence="2 3">
    <name type="scientific">Niastella soli</name>
    <dbReference type="NCBI Taxonomy" id="2821487"/>
    <lineage>
        <taxon>Bacteria</taxon>
        <taxon>Pseudomonadati</taxon>
        <taxon>Bacteroidota</taxon>
        <taxon>Chitinophagia</taxon>
        <taxon>Chitinophagales</taxon>
        <taxon>Chitinophagaceae</taxon>
        <taxon>Niastella</taxon>
    </lineage>
</organism>
<dbReference type="PROSITE" id="PS51257">
    <property type="entry name" value="PROKAR_LIPOPROTEIN"/>
    <property type="match status" value="1"/>
</dbReference>
<dbReference type="Gene3D" id="2.60.40.1120">
    <property type="entry name" value="Carboxypeptidase-like, regulatory domain"/>
    <property type="match status" value="1"/>
</dbReference>
<sequence>MKHTMWSVLMPFLYSAVVAACSKDDNDKEVSAQTPGTKNGTVSGIVTDAKNQPVKDVRITVEHTVWYNSYLFATSDNEGKYQVSIPDDPAGDWTAKAQLTKTAYGQTYKFDLEPDKTDAFNKAGGAVRNFKWKLSGQRPGGTGFYGAHVDLYQFGADVDMTKIRLSFTPFPGETSFIDGTPAAPFERAVEDVAGTYMVKDVPIGKYLIKAIYAGKKLLLNNRHIDDNNEESKTVVFGKAGYLGETEYNIEFFVTE</sequence>
<name>A0ABS3Z1H0_9BACT</name>
<evidence type="ECO:0000256" key="1">
    <source>
        <dbReference type="SAM" id="SignalP"/>
    </source>
</evidence>
<dbReference type="EMBL" id="JAGHKO010000011">
    <property type="protein sequence ID" value="MBO9203878.1"/>
    <property type="molecule type" value="Genomic_DNA"/>
</dbReference>